<sequence length="322" mass="36022">MIIENRLEASHGKIVKLINEVEKVIIGKRKVIQLTLVAMLVDGHVLFEDTPGVGKTLLIKAIAKATQHDFKRIQFTPDLLPNDITGTSIFNYQTQTFEFKKGPIFSSIILADEINRATPRTQSALLEAMSEKQVTIDGISHLLPADFFVLATQNPIDHEGTYPLPEAQLDRFLFQLHIGYPTQAEELQLLIDGDKAKSLASMQQILFPEDFHLLKDAVQEVYMSPSLQTYLLALVRETRQHSAIQLGISPRGALAFLSAVKAFALTEGRHFCTPNDIQTIMPAVFAHRLVLKNNDFQRSETVAEILETLLKKVPAPVKGFEK</sequence>
<dbReference type="AlphaFoldDB" id="A0A1H9QJ10"/>
<dbReference type="OrthoDB" id="9808397at2"/>
<evidence type="ECO:0000256" key="1">
    <source>
        <dbReference type="ARBA" id="ARBA00022741"/>
    </source>
</evidence>
<dbReference type="Gene3D" id="3.40.50.300">
    <property type="entry name" value="P-loop containing nucleotide triphosphate hydrolases"/>
    <property type="match status" value="1"/>
</dbReference>
<evidence type="ECO:0000256" key="2">
    <source>
        <dbReference type="ARBA" id="ARBA00022840"/>
    </source>
</evidence>
<dbReference type="Pfam" id="PF07726">
    <property type="entry name" value="AAA_3"/>
    <property type="match status" value="1"/>
</dbReference>
<dbReference type="Pfam" id="PF17863">
    <property type="entry name" value="AAA_lid_2"/>
    <property type="match status" value="1"/>
</dbReference>
<dbReference type="PANTHER" id="PTHR42759">
    <property type="entry name" value="MOXR FAMILY PROTEIN"/>
    <property type="match status" value="1"/>
</dbReference>
<evidence type="ECO:0000259" key="4">
    <source>
        <dbReference type="Pfam" id="PF07726"/>
    </source>
</evidence>
<accession>A0A1H9QJ10</accession>
<dbReference type="PANTHER" id="PTHR42759:SF5">
    <property type="entry name" value="METHANOL DEHYDROGENASE REGULATOR"/>
    <property type="match status" value="1"/>
</dbReference>
<dbReference type="FunFam" id="3.40.50.300:FF:000640">
    <property type="entry name" value="MoxR family ATPase"/>
    <property type="match status" value="1"/>
</dbReference>
<protein>
    <submittedName>
        <fullName evidence="6">MoxR-like ATPase</fullName>
    </submittedName>
</protein>
<dbReference type="EMBL" id="FOHA01000002">
    <property type="protein sequence ID" value="SER60418.1"/>
    <property type="molecule type" value="Genomic_DNA"/>
</dbReference>
<dbReference type="GO" id="GO:0005524">
    <property type="term" value="F:ATP binding"/>
    <property type="evidence" value="ECO:0007669"/>
    <property type="project" value="UniProtKB-KW"/>
</dbReference>
<keyword evidence="1" id="KW-0547">Nucleotide-binding</keyword>
<dbReference type="Proteomes" id="UP000198948">
    <property type="component" value="Unassembled WGS sequence"/>
</dbReference>
<dbReference type="InterPro" id="IPR050764">
    <property type="entry name" value="CbbQ/NirQ/NorQ/GpvN"/>
</dbReference>
<dbReference type="InterPro" id="IPR011703">
    <property type="entry name" value="ATPase_AAA-3"/>
</dbReference>
<feature type="domain" description="ATPase AAA-3" evidence="4">
    <location>
        <begin position="44"/>
        <end position="174"/>
    </location>
</feature>
<comment type="similarity">
    <text evidence="3">Belongs to the MoxR family.</text>
</comment>
<dbReference type="CDD" id="cd00009">
    <property type="entry name" value="AAA"/>
    <property type="match status" value="1"/>
</dbReference>
<gene>
    <name evidence="6" type="ORF">SAMN04488559_102107</name>
</gene>
<dbReference type="RefSeq" id="WP_092649912.1">
    <property type="nucleotide sequence ID" value="NZ_FOHA01000002.1"/>
</dbReference>
<organism evidence="6 7">
    <name type="scientific">Isobaculum melis</name>
    <dbReference type="NCBI Taxonomy" id="142588"/>
    <lineage>
        <taxon>Bacteria</taxon>
        <taxon>Bacillati</taxon>
        <taxon>Bacillota</taxon>
        <taxon>Bacilli</taxon>
        <taxon>Lactobacillales</taxon>
        <taxon>Carnobacteriaceae</taxon>
        <taxon>Isobaculum</taxon>
    </lineage>
</organism>
<dbReference type="SUPFAM" id="SSF52540">
    <property type="entry name" value="P-loop containing nucleoside triphosphate hydrolases"/>
    <property type="match status" value="1"/>
</dbReference>
<dbReference type="InterPro" id="IPR041628">
    <property type="entry name" value="ChlI/MoxR_AAA_lid"/>
</dbReference>
<evidence type="ECO:0000259" key="5">
    <source>
        <dbReference type="Pfam" id="PF17863"/>
    </source>
</evidence>
<dbReference type="STRING" id="142588.SAMN04488559_102107"/>
<dbReference type="InterPro" id="IPR027417">
    <property type="entry name" value="P-loop_NTPase"/>
</dbReference>
<dbReference type="Gene3D" id="1.10.8.80">
    <property type="entry name" value="Magnesium chelatase subunit I, C-Terminal domain"/>
    <property type="match status" value="1"/>
</dbReference>
<name>A0A1H9QJ10_9LACT</name>
<evidence type="ECO:0000256" key="3">
    <source>
        <dbReference type="ARBA" id="ARBA00061607"/>
    </source>
</evidence>
<dbReference type="PIRSF" id="PIRSF002849">
    <property type="entry name" value="AAA_ATPase_chaperone_MoxR_prd"/>
    <property type="match status" value="1"/>
</dbReference>
<keyword evidence="2" id="KW-0067">ATP-binding</keyword>
<feature type="domain" description="ChlI/MoxR AAA lid" evidence="5">
    <location>
        <begin position="236"/>
        <end position="307"/>
    </location>
</feature>
<keyword evidence="7" id="KW-1185">Reference proteome</keyword>
<evidence type="ECO:0000313" key="7">
    <source>
        <dbReference type="Proteomes" id="UP000198948"/>
    </source>
</evidence>
<dbReference type="GO" id="GO:0016887">
    <property type="term" value="F:ATP hydrolysis activity"/>
    <property type="evidence" value="ECO:0007669"/>
    <property type="project" value="InterPro"/>
</dbReference>
<evidence type="ECO:0000313" key="6">
    <source>
        <dbReference type="EMBL" id="SER60418.1"/>
    </source>
</evidence>
<proteinExistence type="inferred from homology"/>
<reference evidence="6 7" key="1">
    <citation type="submission" date="2016-10" db="EMBL/GenBank/DDBJ databases">
        <authorList>
            <person name="de Groot N.N."/>
        </authorList>
    </citation>
    <scope>NUCLEOTIDE SEQUENCE [LARGE SCALE GENOMIC DNA]</scope>
    <source>
        <strain evidence="6 7">DSM 13760</strain>
    </source>
</reference>